<sequence>MQNFSILTVFTLLFAAIAIAAPVVVERQITPSGVNKYGDDGVASKTDGSGSVVPVVPGTAKGTSGSPN</sequence>
<accession>A0A3N4JQ61</accession>
<dbReference type="EMBL" id="ML120389">
    <property type="protein sequence ID" value="RPA99178.1"/>
    <property type="molecule type" value="Genomic_DNA"/>
</dbReference>
<gene>
    <name evidence="3" type="ORF">L873DRAFT_1684584</name>
</gene>
<evidence type="ECO:0000313" key="3">
    <source>
        <dbReference type="EMBL" id="RPA99178.1"/>
    </source>
</evidence>
<dbReference type="Proteomes" id="UP000276215">
    <property type="component" value="Unassembled WGS sequence"/>
</dbReference>
<keyword evidence="2" id="KW-0732">Signal</keyword>
<feature type="signal peptide" evidence="2">
    <location>
        <begin position="1"/>
        <end position="20"/>
    </location>
</feature>
<proteinExistence type="predicted"/>
<keyword evidence="4" id="KW-1185">Reference proteome</keyword>
<evidence type="ECO:0000256" key="1">
    <source>
        <dbReference type="SAM" id="MobiDB-lite"/>
    </source>
</evidence>
<organism evidence="3 4">
    <name type="scientific">Choiromyces venosus 120613-1</name>
    <dbReference type="NCBI Taxonomy" id="1336337"/>
    <lineage>
        <taxon>Eukaryota</taxon>
        <taxon>Fungi</taxon>
        <taxon>Dikarya</taxon>
        <taxon>Ascomycota</taxon>
        <taxon>Pezizomycotina</taxon>
        <taxon>Pezizomycetes</taxon>
        <taxon>Pezizales</taxon>
        <taxon>Tuberaceae</taxon>
        <taxon>Choiromyces</taxon>
    </lineage>
</organism>
<evidence type="ECO:0000313" key="4">
    <source>
        <dbReference type="Proteomes" id="UP000276215"/>
    </source>
</evidence>
<feature type="compositionally biased region" description="Low complexity" evidence="1">
    <location>
        <begin position="48"/>
        <end position="58"/>
    </location>
</feature>
<evidence type="ECO:0000256" key="2">
    <source>
        <dbReference type="SAM" id="SignalP"/>
    </source>
</evidence>
<feature type="chain" id="PRO_5018234579" evidence="2">
    <location>
        <begin position="21"/>
        <end position="68"/>
    </location>
</feature>
<dbReference type="AlphaFoldDB" id="A0A3N4JQ61"/>
<protein>
    <submittedName>
        <fullName evidence="3">Uncharacterized protein</fullName>
    </submittedName>
</protein>
<reference evidence="3 4" key="1">
    <citation type="journal article" date="2018" name="Nat. Ecol. Evol.">
        <title>Pezizomycetes genomes reveal the molecular basis of ectomycorrhizal truffle lifestyle.</title>
        <authorList>
            <person name="Murat C."/>
            <person name="Payen T."/>
            <person name="Noel B."/>
            <person name="Kuo A."/>
            <person name="Morin E."/>
            <person name="Chen J."/>
            <person name="Kohler A."/>
            <person name="Krizsan K."/>
            <person name="Balestrini R."/>
            <person name="Da Silva C."/>
            <person name="Montanini B."/>
            <person name="Hainaut M."/>
            <person name="Levati E."/>
            <person name="Barry K.W."/>
            <person name="Belfiori B."/>
            <person name="Cichocki N."/>
            <person name="Clum A."/>
            <person name="Dockter R.B."/>
            <person name="Fauchery L."/>
            <person name="Guy J."/>
            <person name="Iotti M."/>
            <person name="Le Tacon F."/>
            <person name="Lindquist E.A."/>
            <person name="Lipzen A."/>
            <person name="Malagnac F."/>
            <person name="Mello A."/>
            <person name="Molinier V."/>
            <person name="Miyauchi S."/>
            <person name="Poulain J."/>
            <person name="Riccioni C."/>
            <person name="Rubini A."/>
            <person name="Sitrit Y."/>
            <person name="Splivallo R."/>
            <person name="Traeger S."/>
            <person name="Wang M."/>
            <person name="Zifcakova L."/>
            <person name="Wipf D."/>
            <person name="Zambonelli A."/>
            <person name="Paolocci F."/>
            <person name="Nowrousian M."/>
            <person name="Ottonello S."/>
            <person name="Baldrian P."/>
            <person name="Spatafora J.W."/>
            <person name="Henrissat B."/>
            <person name="Nagy L.G."/>
            <person name="Aury J.M."/>
            <person name="Wincker P."/>
            <person name="Grigoriev I.V."/>
            <person name="Bonfante P."/>
            <person name="Martin F.M."/>
        </authorList>
    </citation>
    <scope>NUCLEOTIDE SEQUENCE [LARGE SCALE GENOMIC DNA]</scope>
    <source>
        <strain evidence="3 4">120613-1</strain>
    </source>
</reference>
<feature type="region of interest" description="Disordered" evidence="1">
    <location>
        <begin position="36"/>
        <end position="68"/>
    </location>
</feature>
<name>A0A3N4JQ61_9PEZI</name>